<proteinExistence type="predicted"/>
<dbReference type="Proteomes" id="UP000250079">
    <property type="component" value="Chromosome"/>
</dbReference>
<evidence type="ECO:0000313" key="2">
    <source>
        <dbReference type="Proteomes" id="UP000250079"/>
    </source>
</evidence>
<accession>A0A2Z2NKN9</accession>
<dbReference type="KEGG" id="gai:IMCC3135_04860"/>
<name>A0A2Z2NKN9_9GAMM</name>
<dbReference type="AlphaFoldDB" id="A0A2Z2NKN9"/>
<gene>
    <name evidence="1" type="ORF">IMCC3135_04860</name>
</gene>
<protein>
    <submittedName>
        <fullName evidence="1">Uncharacterized protein</fullName>
    </submittedName>
</protein>
<evidence type="ECO:0000313" key="1">
    <source>
        <dbReference type="EMBL" id="ASJ71085.1"/>
    </source>
</evidence>
<dbReference type="EMBL" id="CP018632">
    <property type="protein sequence ID" value="ASJ71085.1"/>
    <property type="molecule type" value="Genomic_DNA"/>
</dbReference>
<organism evidence="1 2">
    <name type="scientific">Granulosicoccus antarcticus IMCC3135</name>
    <dbReference type="NCBI Taxonomy" id="1192854"/>
    <lineage>
        <taxon>Bacteria</taxon>
        <taxon>Pseudomonadati</taxon>
        <taxon>Pseudomonadota</taxon>
        <taxon>Gammaproteobacteria</taxon>
        <taxon>Chromatiales</taxon>
        <taxon>Granulosicoccaceae</taxon>
        <taxon>Granulosicoccus</taxon>
    </lineage>
</organism>
<reference evidence="1 2" key="1">
    <citation type="submission" date="2016-12" db="EMBL/GenBank/DDBJ databases">
        <authorList>
            <person name="Song W.-J."/>
            <person name="Kurnit D.M."/>
        </authorList>
    </citation>
    <scope>NUCLEOTIDE SEQUENCE [LARGE SCALE GENOMIC DNA]</scope>
    <source>
        <strain evidence="1 2">IMCC3135</strain>
    </source>
</reference>
<sequence length="82" mass="8931">MNAPTKLKLLMDRVFAPGCLVAKSHFKKVSQRVDQNSGDQIVMIEFRFKVDGASPSVQKTKIPESSASYPMLASLTASGETD</sequence>
<keyword evidence="2" id="KW-1185">Reference proteome</keyword>